<sequence length="124" mass="13029">MCLRRRTNQSEAAENPAIPMLPAAGATRAQASAVACRAAAMCMQPAALLFPHAVAGLVSRAEQLCCYWLIVPCVGPALDLFSCRYTLAGVCAKRLPCRGARRGARYGKKVPAGSVVAAVIALDR</sequence>
<proteinExistence type="predicted"/>
<dbReference type="EMBL" id="JAAALK010000079">
    <property type="protein sequence ID" value="KAG8096432.1"/>
    <property type="molecule type" value="Genomic_DNA"/>
</dbReference>
<dbReference type="Proteomes" id="UP000729402">
    <property type="component" value="Unassembled WGS sequence"/>
</dbReference>
<evidence type="ECO:0000313" key="1">
    <source>
        <dbReference type="EMBL" id="KAG8096432.1"/>
    </source>
</evidence>
<dbReference type="AlphaFoldDB" id="A0A8J6BU55"/>
<comment type="caution">
    <text evidence="1">The sequence shown here is derived from an EMBL/GenBank/DDBJ whole genome shotgun (WGS) entry which is preliminary data.</text>
</comment>
<organism evidence="1 2">
    <name type="scientific">Zizania palustris</name>
    <name type="common">Northern wild rice</name>
    <dbReference type="NCBI Taxonomy" id="103762"/>
    <lineage>
        <taxon>Eukaryota</taxon>
        <taxon>Viridiplantae</taxon>
        <taxon>Streptophyta</taxon>
        <taxon>Embryophyta</taxon>
        <taxon>Tracheophyta</taxon>
        <taxon>Spermatophyta</taxon>
        <taxon>Magnoliopsida</taxon>
        <taxon>Liliopsida</taxon>
        <taxon>Poales</taxon>
        <taxon>Poaceae</taxon>
        <taxon>BOP clade</taxon>
        <taxon>Oryzoideae</taxon>
        <taxon>Oryzeae</taxon>
        <taxon>Zizaniinae</taxon>
        <taxon>Zizania</taxon>
    </lineage>
</organism>
<reference evidence="1" key="2">
    <citation type="submission" date="2021-02" db="EMBL/GenBank/DDBJ databases">
        <authorList>
            <person name="Kimball J.A."/>
            <person name="Haas M.W."/>
            <person name="Macchietto M."/>
            <person name="Kono T."/>
            <person name="Duquette J."/>
            <person name="Shao M."/>
        </authorList>
    </citation>
    <scope>NUCLEOTIDE SEQUENCE</scope>
    <source>
        <tissue evidence="1">Fresh leaf tissue</tissue>
    </source>
</reference>
<accession>A0A8J6BU55</accession>
<reference evidence="1" key="1">
    <citation type="journal article" date="2021" name="bioRxiv">
        <title>Whole Genome Assembly and Annotation of Northern Wild Rice, Zizania palustris L., Supports a Whole Genome Duplication in the Zizania Genus.</title>
        <authorList>
            <person name="Haas M."/>
            <person name="Kono T."/>
            <person name="Macchietto M."/>
            <person name="Millas R."/>
            <person name="McGilp L."/>
            <person name="Shao M."/>
            <person name="Duquette J."/>
            <person name="Hirsch C.N."/>
            <person name="Kimball J."/>
        </authorList>
    </citation>
    <scope>NUCLEOTIDE SEQUENCE</scope>
    <source>
        <tissue evidence="1">Fresh leaf tissue</tissue>
    </source>
</reference>
<protein>
    <submittedName>
        <fullName evidence="1">Uncharacterized protein</fullName>
    </submittedName>
</protein>
<keyword evidence="2" id="KW-1185">Reference proteome</keyword>
<name>A0A8J6BU55_ZIZPA</name>
<gene>
    <name evidence="1" type="ORF">GUJ93_ZPchr0013g34582</name>
</gene>
<evidence type="ECO:0000313" key="2">
    <source>
        <dbReference type="Proteomes" id="UP000729402"/>
    </source>
</evidence>